<proteinExistence type="predicted"/>
<protein>
    <submittedName>
        <fullName evidence="1">Uncharacterized protein</fullName>
    </submittedName>
</protein>
<accession>A0A840MLF8</accession>
<keyword evidence="2" id="KW-1185">Reference proteome</keyword>
<dbReference type="EMBL" id="JACHHY010000022">
    <property type="protein sequence ID" value="MBB5019994.1"/>
    <property type="molecule type" value="Genomic_DNA"/>
</dbReference>
<comment type="caution">
    <text evidence="1">The sequence shown here is derived from an EMBL/GenBank/DDBJ whole genome shotgun (WGS) entry which is preliminary data.</text>
</comment>
<reference evidence="1 2" key="1">
    <citation type="submission" date="2020-08" db="EMBL/GenBank/DDBJ databases">
        <title>Genomic Encyclopedia of Type Strains, Phase IV (KMG-IV): sequencing the most valuable type-strain genomes for metagenomic binning, comparative biology and taxonomic classification.</title>
        <authorList>
            <person name="Goeker M."/>
        </authorList>
    </citation>
    <scope>NUCLEOTIDE SEQUENCE [LARGE SCALE GENOMIC DNA]</scope>
    <source>
        <strain evidence="1 2">DSM 27165</strain>
    </source>
</reference>
<name>A0A840MLF8_9PROT</name>
<dbReference type="Proteomes" id="UP000575898">
    <property type="component" value="Unassembled WGS sequence"/>
</dbReference>
<gene>
    <name evidence="1" type="ORF">HNQ59_003302</name>
</gene>
<dbReference type="AlphaFoldDB" id="A0A840MLF8"/>
<sequence length="51" mass="6225">MMFLYEILHNKPQQQRFKARTKLRIFTNNINFKNTNQTTPNYVEILTSKSY</sequence>
<evidence type="ECO:0000313" key="2">
    <source>
        <dbReference type="Proteomes" id="UP000575898"/>
    </source>
</evidence>
<organism evidence="1 2">
    <name type="scientific">Chitinivorax tropicus</name>
    <dbReference type="NCBI Taxonomy" id="714531"/>
    <lineage>
        <taxon>Bacteria</taxon>
        <taxon>Pseudomonadati</taxon>
        <taxon>Pseudomonadota</taxon>
        <taxon>Betaproteobacteria</taxon>
        <taxon>Chitinivorax</taxon>
    </lineage>
</organism>
<evidence type="ECO:0000313" key="1">
    <source>
        <dbReference type="EMBL" id="MBB5019994.1"/>
    </source>
</evidence>